<dbReference type="Proteomes" id="UP000005631">
    <property type="component" value="Chromosome"/>
</dbReference>
<reference evidence="1 2" key="1">
    <citation type="journal article" date="2012" name="Stand. Genomic Sci.">
        <title>Genome sequence of the orange-pigmented seawater bacterium Owenweeksia hongkongensis type strain (UST20020801(T)).</title>
        <authorList>
            <person name="Riedel T."/>
            <person name="Held B."/>
            <person name="Nolan M."/>
            <person name="Lucas S."/>
            <person name="Lapidus A."/>
            <person name="Tice H."/>
            <person name="Del Rio T.G."/>
            <person name="Cheng J.F."/>
            <person name="Han C."/>
            <person name="Tapia R."/>
            <person name="Goodwin L.A."/>
            <person name="Pitluck S."/>
            <person name="Liolios K."/>
            <person name="Mavromatis K."/>
            <person name="Pagani I."/>
            <person name="Ivanova N."/>
            <person name="Mikhailova N."/>
            <person name="Pati A."/>
            <person name="Chen A."/>
            <person name="Palaniappan K."/>
            <person name="Rohde M."/>
            <person name="Tindall B.J."/>
            <person name="Detter J.C."/>
            <person name="Goker M."/>
            <person name="Woyke T."/>
            <person name="Bristow J."/>
            <person name="Eisen J.A."/>
            <person name="Markowitz V."/>
            <person name="Hugenholtz P."/>
            <person name="Klenk H.P."/>
            <person name="Kyrpides N.C."/>
        </authorList>
    </citation>
    <scope>NUCLEOTIDE SEQUENCE</scope>
    <source>
        <strain evidence="2">DSM 17368 / JCM 12287 / NRRL B-23963</strain>
    </source>
</reference>
<dbReference type="AlphaFoldDB" id="G8QZR7"/>
<dbReference type="KEGG" id="oho:Oweho_0493"/>
<keyword evidence="2" id="KW-1185">Reference proteome</keyword>
<proteinExistence type="predicted"/>
<dbReference type="HOGENOM" id="CLU_2602652_0_0_10"/>
<organism evidence="1 2">
    <name type="scientific">Owenweeksia hongkongensis (strain DSM 17368 / CIP 108786 / JCM 12287 / NRRL B-23963 / UST20020801)</name>
    <dbReference type="NCBI Taxonomy" id="926562"/>
    <lineage>
        <taxon>Bacteria</taxon>
        <taxon>Pseudomonadati</taxon>
        <taxon>Bacteroidota</taxon>
        <taxon>Flavobacteriia</taxon>
        <taxon>Flavobacteriales</taxon>
        <taxon>Owenweeksiaceae</taxon>
        <taxon>Owenweeksia</taxon>
    </lineage>
</organism>
<gene>
    <name evidence="1" type="ordered locus">Oweho_0493</name>
</gene>
<dbReference type="EMBL" id="CP003156">
    <property type="protein sequence ID" value="AEV31511.1"/>
    <property type="molecule type" value="Genomic_DNA"/>
</dbReference>
<sequence>MTKGAGKNTNALRWGLNSFYGRFVYTGLGGVFFSGRLLRLKFAIHKLSISKIQRASNLPTSFKFLKFQLHIKKIITKKM</sequence>
<accession>G8QZR7</accession>
<protein>
    <submittedName>
        <fullName evidence="1">Uncharacterized protein</fullName>
    </submittedName>
</protein>
<name>G8QZR7_OWEHD</name>
<evidence type="ECO:0000313" key="2">
    <source>
        <dbReference type="Proteomes" id="UP000005631"/>
    </source>
</evidence>
<evidence type="ECO:0000313" key="1">
    <source>
        <dbReference type="EMBL" id="AEV31511.1"/>
    </source>
</evidence>